<evidence type="ECO:0000313" key="1">
    <source>
        <dbReference type="EMBL" id="GAC27261.1"/>
    </source>
</evidence>
<evidence type="ECO:0000313" key="2">
    <source>
        <dbReference type="Proteomes" id="UP000006251"/>
    </source>
</evidence>
<dbReference type="AlphaFoldDB" id="K6YTH7"/>
<sequence length="143" mass="15997">MISLIDNINSNISGLPITYAWRGHGSAIFIEIGKLSHRKRKNHPKGEFSVMLDCEWRIENDQSIEYGSYCEKGIIEEMLMGLMGDDIAHIETLGCLHELVIVLRSGKRIVSFTNDIGDPEWCVFLGNGKYLGVRDGVVVSENA</sequence>
<name>K6YTH7_9ALTE</name>
<proteinExistence type="predicted"/>
<accession>K6YTH7</accession>
<comment type="caution">
    <text evidence="1">The sequence shown here is derived from an EMBL/GenBank/DDBJ whole genome shotgun (WGS) entry which is preliminary data.</text>
</comment>
<keyword evidence="2" id="KW-1185">Reference proteome</keyword>
<dbReference type="Proteomes" id="UP000006251">
    <property type="component" value="Unassembled WGS sequence"/>
</dbReference>
<gene>
    <name evidence="1" type="ORF">GPAL_0381</name>
</gene>
<protein>
    <submittedName>
        <fullName evidence="1">Uncharacterized protein</fullName>
    </submittedName>
</protein>
<dbReference type="EMBL" id="BAEQ01000009">
    <property type="protein sequence ID" value="GAC27261.1"/>
    <property type="molecule type" value="Genomic_DNA"/>
</dbReference>
<organism evidence="1 2">
    <name type="scientific">Brumicola pallidula DSM 14239 = ACAM 615</name>
    <dbReference type="NCBI Taxonomy" id="1121922"/>
    <lineage>
        <taxon>Bacteria</taxon>
        <taxon>Pseudomonadati</taxon>
        <taxon>Pseudomonadota</taxon>
        <taxon>Gammaproteobacteria</taxon>
        <taxon>Alteromonadales</taxon>
        <taxon>Alteromonadaceae</taxon>
        <taxon>Brumicola</taxon>
    </lineage>
</organism>
<reference evidence="2" key="1">
    <citation type="journal article" date="2014" name="Environ. Microbiol.">
        <title>Comparative genomics of the marine bacterial genus Glaciecola reveals the high degree of genomic diversity and genomic characteristic for cold adaptation.</title>
        <authorList>
            <person name="Qin Q.L."/>
            <person name="Xie B.B."/>
            <person name="Yu Y."/>
            <person name="Shu Y.L."/>
            <person name="Rong J.C."/>
            <person name="Zhang Y.J."/>
            <person name="Zhao D.L."/>
            <person name="Chen X.L."/>
            <person name="Zhang X.Y."/>
            <person name="Chen B."/>
            <person name="Zhou B.C."/>
            <person name="Zhang Y.Z."/>
        </authorList>
    </citation>
    <scope>NUCLEOTIDE SEQUENCE [LARGE SCALE GENOMIC DNA]</scope>
    <source>
        <strain evidence="2">ACAM 615</strain>
    </source>
</reference>
<dbReference type="STRING" id="1121922.GCA_000428905_02955"/>